<organism evidence="11 12">
    <name type="scientific">Melopsittacus undulatus</name>
    <name type="common">Budgerigar</name>
    <name type="synonym">Psittacus undulatus</name>
    <dbReference type="NCBI Taxonomy" id="13146"/>
    <lineage>
        <taxon>Eukaryota</taxon>
        <taxon>Metazoa</taxon>
        <taxon>Chordata</taxon>
        <taxon>Craniata</taxon>
        <taxon>Vertebrata</taxon>
        <taxon>Euteleostomi</taxon>
        <taxon>Archelosauria</taxon>
        <taxon>Archosauria</taxon>
        <taxon>Dinosauria</taxon>
        <taxon>Saurischia</taxon>
        <taxon>Theropoda</taxon>
        <taxon>Coelurosauria</taxon>
        <taxon>Aves</taxon>
        <taxon>Neognathae</taxon>
        <taxon>Neoaves</taxon>
        <taxon>Telluraves</taxon>
        <taxon>Australaves</taxon>
        <taxon>Psittaciformes</taxon>
        <taxon>Psittaculidae</taxon>
        <taxon>Melopsittacus</taxon>
    </lineage>
</organism>
<dbReference type="InterPro" id="IPR050196">
    <property type="entry name" value="Cytochrome_P450_Monoox"/>
</dbReference>
<comment type="cofactor">
    <cofactor evidence="9">
        <name>heme</name>
        <dbReference type="ChEBI" id="CHEBI:30413"/>
    </cofactor>
</comment>
<evidence type="ECO:0000313" key="12">
    <source>
        <dbReference type="Proteomes" id="UP000694405"/>
    </source>
</evidence>
<keyword evidence="7 10" id="KW-0503">Monooxygenase</keyword>
<evidence type="ECO:0000256" key="8">
    <source>
        <dbReference type="ARBA" id="ARBA00023136"/>
    </source>
</evidence>
<dbReference type="PRINTS" id="PR00385">
    <property type="entry name" value="P450"/>
</dbReference>
<protein>
    <submittedName>
        <fullName evidence="11">Uncharacterized protein</fullName>
    </submittedName>
</protein>
<sequence length="482" mass="55430">MASLLDSIARPFAVILQLSVVLGVVFVLLKVARFYQKRKKLIKALEAFPGPPKHWLYGHNHLVRRKLGSVRVDLSQNLVNHPDYAKVIVRADCTFAFFSPGEGLLILEGAKWFQHRKLLTPAFHYDVLKTHVTLMSDSVKVMLDKWEKKNTKRKSVELFQDISLMTLDTILKCAFSYNANCQTERSVNSDYYIRAVYDLSYLLSNRIQNFSYKDVFYNLTRKGRQFQDACKRAHTHTDKVIKERKMLFSSEKDYDKIQKKKHMDFLDILLCNKDANGVGLSDEDLRAEVDTFMFEGHDTTASGISWLLYCMSLYPEYQQRCREEIQGILGDRDTDLGKMTYTTMCIKESLRLFPPVPSVSRRLHKPVTFPDGRSLPAGCQVGLNIFAIHRNRDAWEDPEVYDPLRFSPEKSAQRHSHAFLPFSAGSRNCIGQQFAMNEMKVALALILLRFQLCPDPSNPPTLTPQIILRSSSGVHVHLKKIR</sequence>
<dbReference type="InterPro" id="IPR001128">
    <property type="entry name" value="Cyt_P450"/>
</dbReference>
<keyword evidence="5" id="KW-0256">Endoplasmic reticulum</keyword>
<dbReference type="FunFam" id="1.10.630.10:FF:000005">
    <property type="entry name" value="cytochrome P450 4F22 isoform X2"/>
    <property type="match status" value="1"/>
</dbReference>
<dbReference type="PANTHER" id="PTHR24291:SF201">
    <property type="entry name" value="CYTOCHROME P450, FAMILY 4, SUBFAMILY B, POLYPEPTIDE 7"/>
    <property type="match status" value="1"/>
</dbReference>
<accession>A0A8C6JMW3</accession>
<dbReference type="InterPro" id="IPR036396">
    <property type="entry name" value="Cyt_P450_sf"/>
</dbReference>
<evidence type="ECO:0000256" key="9">
    <source>
        <dbReference type="PIRSR" id="PIRSR602401-1"/>
    </source>
</evidence>
<dbReference type="Ensembl" id="ENSMUNT00000016230.2">
    <property type="protein sequence ID" value="ENSMUNP00000014097.2"/>
    <property type="gene ID" value="ENSMUNG00000010979.2"/>
</dbReference>
<evidence type="ECO:0000256" key="7">
    <source>
        <dbReference type="ARBA" id="ARBA00023033"/>
    </source>
</evidence>
<keyword evidence="6 9" id="KW-0408">Iron</keyword>
<dbReference type="SUPFAM" id="SSF48264">
    <property type="entry name" value="Cytochrome P450"/>
    <property type="match status" value="1"/>
</dbReference>
<dbReference type="AlphaFoldDB" id="A0A8C6JMW3"/>
<reference evidence="11" key="2">
    <citation type="submission" date="2025-08" db="UniProtKB">
        <authorList>
            <consortium name="Ensembl"/>
        </authorList>
    </citation>
    <scope>IDENTIFICATION</scope>
</reference>
<keyword evidence="10" id="KW-0560">Oxidoreductase</keyword>
<keyword evidence="4 9" id="KW-0479">Metal-binding</keyword>
<keyword evidence="8" id="KW-0472">Membrane</keyword>
<gene>
    <name evidence="11" type="primary">LOC101868327</name>
</gene>
<evidence type="ECO:0000256" key="3">
    <source>
        <dbReference type="ARBA" id="ARBA00022617"/>
    </source>
</evidence>
<dbReference type="GO" id="GO:0005506">
    <property type="term" value="F:iron ion binding"/>
    <property type="evidence" value="ECO:0007669"/>
    <property type="project" value="InterPro"/>
</dbReference>
<dbReference type="GO" id="GO:0005789">
    <property type="term" value="C:endoplasmic reticulum membrane"/>
    <property type="evidence" value="ECO:0007669"/>
    <property type="project" value="UniProtKB-SubCell"/>
</dbReference>
<dbReference type="Gene3D" id="1.10.630.10">
    <property type="entry name" value="Cytochrome P450"/>
    <property type="match status" value="1"/>
</dbReference>
<dbReference type="Proteomes" id="UP000694405">
    <property type="component" value="Chromosome 6"/>
</dbReference>
<reference evidence="11" key="3">
    <citation type="submission" date="2025-09" db="UniProtKB">
        <authorList>
            <consortium name="Ensembl"/>
        </authorList>
    </citation>
    <scope>IDENTIFICATION</scope>
</reference>
<reference evidence="11" key="1">
    <citation type="submission" date="2020-03" db="EMBL/GenBank/DDBJ databases">
        <title>Melopsittacus undulatus (budgerigar) genome, bMelUnd1, maternal haplotype with Z.</title>
        <authorList>
            <person name="Gedman G."/>
            <person name="Mountcastle J."/>
            <person name="Haase B."/>
            <person name="Formenti G."/>
            <person name="Wright T."/>
            <person name="Apodaca J."/>
            <person name="Pelan S."/>
            <person name="Chow W."/>
            <person name="Rhie A."/>
            <person name="Howe K."/>
            <person name="Fedrigo O."/>
            <person name="Jarvis E.D."/>
        </authorList>
    </citation>
    <scope>NUCLEOTIDE SEQUENCE [LARGE SCALE GENOMIC DNA]</scope>
</reference>
<keyword evidence="3 9" id="KW-0349">Heme</keyword>
<dbReference type="InterPro" id="IPR002401">
    <property type="entry name" value="Cyt_P450_E_grp-I"/>
</dbReference>
<dbReference type="PRINTS" id="PR00463">
    <property type="entry name" value="EP450I"/>
</dbReference>
<dbReference type="InterPro" id="IPR017972">
    <property type="entry name" value="Cyt_P450_CS"/>
</dbReference>
<evidence type="ECO:0000256" key="10">
    <source>
        <dbReference type="RuleBase" id="RU000461"/>
    </source>
</evidence>
<accession>A0A8V5FMK9</accession>
<evidence type="ECO:0000256" key="5">
    <source>
        <dbReference type="ARBA" id="ARBA00022824"/>
    </source>
</evidence>
<comment type="similarity">
    <text evidence="2 10">Belongs to the cytochrome P450 family.</text>
</comment>
<evidence type="ECO:0000256" key="1">
    <source>
        <dbReference type="ARBA" id="ARBA00004586"/>
    </source>
</evidence>
<evidence type="ECO:0000256" key="6">
    <source>
        <dbReference type="ARBA" id="ARBA00023004"/>
    </source>
</evidence>
<name>A0A8C6JMW3_MELUD</name>
<dbReference type="Pfam" id="PF00067">
    <property type="entry name" value="p450"/>
    <property type="match status" value="1"/>
</dbReference>
<keyword evidence="12" id="KW-1185">Reference proteome</keyword>
<dbReference type="PROSITE" id="PS00086">
    <property type="entry name" value="CYTOCHROME_P450"/>
    <property type="match status" value="1"/>
</dbReference>
<evidence type="ECO:0000256" key="4">
    <source>
        <dbReference type="ARBA" id="ARBA00022723"/>
    </source>
</evidence>
<dbReference type="GO" id="GO:0020037">
    <property type="term" value="F:heme binding"/>
    <property type="evidence" value="ECO:0007669"/>
    <property type="project" value="InterPro"/>
</dbReference>
<evidence type="ECO:0000256" key="2">
    <source>
        <dbReference type="ARBA" id="ARBA00010617"/>
    </source>
</evidence>
<proteinExistence type="inferred from homology"/>
<dbReference type="PANTHER" id="PTHR24291">
    <property type="entry name" value="CYTOCHROME P450 FAMILY 4"/>
    <property type="match status" value="1"/>
</dbReference>
<dbReference type="GO" id="GO:0004497">
    <property type="term" value="F:monooxygenase activity"/>
    <property type="evidence" value="ECO:0007669"/>
    <property type="project" value="UniProtKB-KW"/>
</dbReference>
<comment type="subcellular location">
    <subcellularLocation>
        <location evidence="1">Endoplasmic reticulum membrane</location>
    </subcellularLocation>
</comment>
<dbReference type="GO" id="GO:0016705">
    <property type="term" value="F:oxidoreductase activity, acting on paired donors, with incorporation or reduction of molecular oxygen"/>
    <property type="evidence" value="ECO:0007669"/>
    <property type="project" value="InterPro"/>
</dbReference>
<evidence type="ECO:0000313" key="11">
    <source>
        <dbReference type="Ensembl" id="ENSMUNP00000014097.2"/>
    </source>
</evidence>
<feature type="binding site" description="axial binding residue" evidence="9">
    <location>
        <position position="429"/>
    </location>
    <ligand>
        <name>heme</name>
        <dbReference type="ChEBI" id="CHEBI:30413"/>
    </ligand>
    <ligandPart>
        <name>Fe</name>
        <dbReference type="ChEBI" id="CHEBI:18248"/>
    </ligandPart>
</feature>